<evidence type="ECO:0000313" key="5">
    <source>
        <dbReference type="Proteomes" id="UP000306102"/>
    </source>
</evidence>
<dbReference type="PANTHER" id="PTHR24177">
    <property type="entry name" value="CASKIN"/>
    <property type="match status" value="1"/>
</dbReference>
<feature type="domain" description="PGG" evidence="3">
    <location>
        <begin position="596"/>
        <end position="706"/>
    </location>
</feature>
<evidence type="ECO:0000256" key="1">
    <source>
        <dbReference type="SAM" id="MobiDB-lite"/>
    </source>
</evidence>
<dbReference type="Gene3D" id="1.25.40.20">
    <property type="entry name" value="Ankyrin repeat-containing domain"/>
    <property type="match status" value="1"/>
</dbReference>
<accession>A0A4S4DYC2</accession>
<reference evidence="4 5" key="1">
    <citation type="journal article" date="2018" name="Proc. Natl. Acad. Sci. U.S.A.">
        <title>Draft genome sequence of Camellia sinensis var. sinensis provides insights into the evolution of the tea genome and tea quality.</title>
        <authorList>
            <person name="Wei C."/>
            <person name="Yang H."/>
            <person name="Wang S."/>
            <person name="Zhao J."/>
            <person name="Liu C."/>
            <person name="Gao L."/>
            <person name="Xia E."/>
            <person name="Lu Y."/>
            <person name="Tai Y."/>
            <person name="She G."/>
            <person name="Sun J."/>
            <person name="Cao H."/>
            <person name="Tong W."/>
            <person name="Gao Q."/>
            <person name="Li Y."/>
            <person name="Deng W."/>
            <person name="Jiang X."/>
            <person name="Wang W."/>
            <person name="Chen Q."/>
            <person name="Zhang S."/>
            <person name="Li H."/>
            <person name="Wu J."/>
            <person name="Wang P."/>
            <person name="Li P."/>
            <person name="Shi C."/>
            <person name="Zheng F."/>
            <person name="Jian J."/>
            <person name="Huang B."/>
            <person name="Shan D."/>
            <person name="Shi M."/>
            <person name="Fang C."/>
            <person name="Yue Y."/>
            <person name="Li F."/>
            <person name="Li D."/>
            <person name="Wei S."/>
            <person name="Han B."/>
            <person name="Jiang C."/>
            <person name="Yin Y."/>
            <person name="Xia T."/>
            <person name="Zhang Z."/>
            <person name="Bennetzen J.L."/>
            <person name="Zhao S."/>
            <person name="Wan X."/>
        </authorList>
    </citation>
    <scope>NUCLEOTIDE SEQUENCE [LARGE SCALE GENOMIC DNA]</scope>
    <source>
        <strain evidence="5">cv. Shuchazao</strain>
        <tissue evidence="4">Leaf</tissue>
    </source>
</reference>
<feature type="region of interest" description="Disordered" evidence="1">
    <location>
        <begin position="1"/>
        <end position="47"/>
    </location>
</feature>
<dbReference type="InterPro" id="IPR036770">
    <property type="entry name" value="Ankyrin_rpt-contain_sf"/>
</dbReference>
<dbReference type="Proteomes" id="UP000306102">
    <property type="component" value="Unassembled WGS sequence"/>
</dbReference>
<dbReference type="InterPro" id="IPR002110">
    <property type="entry name" value="Ankyrin_rpt"/>
</dbReference>
<proteinExistence type="predicted"/>
<dbReference type="STRING" id="542762.A0A4S4DYC2"/>
<feature type="compositionally biased region" description="Low complexity" evidence="1">
    <location>
        <begin position="29"/>
        <end position="41"/>
    </location>
</feature>
<feature type="transmembrane region" description="Helical" evidence="2">
    <location>
        <begin position="602"/>
        <end position="621"/>
    </location>
</feature>
<dbReference type="Pfam" id="PF12796">
    <property type="entry name" value="Ank_2"/>
    <property type="match status" value="1"/>
</dbReference>
<keyword evidence="2" id="KW-0472">Membrane</keyword>
<keyword evidence="2" id="KW-0812">Transmembrane</keyword>
<dbReference type="GO" id="GO:0016020">
    <property type="term" value="C:membrane"/>
    <property type="evidence" value="ECO:0007669"/>
    <property type="project" value="TreeGrafter"/>
</dbReference>
<feature type="compositionally biased region" description="Polar residues" evidence="1">
    <location>
        <begin position="1"/>
        <end position="28"/>
    </location>
</feature>
<dbReference type="InterPro" id="IPR026961">
    <property type="entry name" value="PGG_dom"/>
</dbReference>
<keyword evidence="2" id="KW-1133">Transmembrane helix</keyword>
<comment type="caution">
    <text evidence="4">The sequence shown here is derived from an EMBL/GenBank/DDBJ whole genome shotgun (WGS) entry which is preliminary data.</text>
</comment>
<sequence length="712" mass="79064">MWQRTLSIQSCFPEGNSTPKSARSQPNCARSQPSSARSQPSTIEMPPKNLATTVVPPQPSSRSVVSLQLPDRTNTVIAAFSNMVPSEVTSGPASASLLTSPRGLLRVTALNGDWEKAKEFIRLHPSALYARITKGQETVLHIAAGARQTKFVEELVKLMDMKDLKLQNKHDNTALCFAAASGNTRIAEVMVKKNINLPAVRGSKGLTAVHMAALLDHRDMVLFLCSMTRDEDLTKEDFIGLLVATISSDLYDVALHILDCRPGLAIEQDSNGETALHVLARKSSAFSAKSGLGVWHRFIYPFIVISDLCYTDSLKFRGYPCRHDTTRVRVRDTAGIRLITNGYGYVLPYIEKQRNSPKYRREERGESKNLVADFSLVAGFDLTPIDPSLLISSPVLSSLDLLFSRSPVLSSLDLIFSRSPLLSHTALDLSISSSLPYCSRSPLDLPYLSIYSPSRPLFVAAELGNFEFVFELLHSYPDLIWKVDEQSRSIFHIAVIHCQEKIFTLIYDIGAHKDLITAYKDSNNTNMSHLVGKLAPFNRLNIVSGAALQMQRELLWFKEVEKNVRPLYKEMRDMEGRTPRMVFTEEHMGLVKAGERWMKGTASSSMLVAALITTVMFAAIFTIPGGNNNNGIPNFLQAKTFMLFAISDAFALFSSVTAIPMFLSILTSRYAEEDFLETLLKRLIIGLTTLFFSIASMLVAFSATFSLYLAIN</sequence>
<dbReference type="EMBL" id="SDRB02009741">
    <property type="protein sequence ID" value="THG07835.1"/>
    <property type="molecule type" value="Genomic_DNA"/>
</dbReference>
<keyword evidence="5" id="KW-1185">Reference proteome</keyword>
<evidence type="ECO:0000313" key="4">
    <source>
        <dbReference type="EMBL" id="THG07835.1"/>
    </source>
</evidence>
<feature type="transmembrane region" description="Helical" evidence="2">
    <location>
        <begin position="683"/>
        <end position="711"/>
    </location>
</feature>
<name>A0A4S4DYC2_CAMSN</name>
<dbReference type="SUPFAM" id="SSF48403">
    <property type="entry name" value="Ankyrin repeat"/>
    <property type="match status" value="2"/>
</dbReference>
<dbReference type="SMART" id="SM00248">
    <property type="entry name" value="ANK"/>
    <property type="match status" value="4"/>
</dbReference>
<evidence type="ECO:0000259" key="3">
    <source>
        <dbReference type="Pfam" id="PF13962"/>
    </source>
</evidence>
<organism evidence="4 5">
    <name type="scientific">Camellia sinensis var. sinensis</name>
    <name type="common">China tea</name>
    <dbReference type="NCBI Taxonomy" id="542762"/>
    <lineage>
        <taxon>Eukaryota</taxon>
        <taxon>Viridiplantae</taxon>
        <taxon>Streptophyta</taxon>
        <taxon>Embryophyta</taxon>
        <taxon>Tracheophyta</taxon>
        <taxon>Spermatophyta</taxon>
        <taxon>Magnoliopsida</taxon>
        <taxon>eudicotyledons</taxon>
        <taxon>Gunneridae</taxon>
        <taxon>Pentapetalae</taxon>
        <taxon>asterids</taxon>
        <taxon>Ericales</taxon>
        <taxon>Theaceae</taxon>
        <taxon>Camellia</taxon>
    </lineage>
</organism>
<dbReference type="PANTHER" id="PTHR24177:SF292">
    <property type="entry name" value="ANKYRIN REPEAT FAMILY PROTEIN-RELATED"/>
    <property type="match status" value="1"/>
</dbReference>
<gene>
    <name evidence="4" type="ORF">TEA_027673</name>
</gene>
<evidence type="ECO:0000256" key="2">
    <source>
        <dbReference type="SAM" id="Phobius"/>
    </source>
</evidence>
<feature type="transmembrane region" description="Helical" evidence="2">
    <location>
        <begin position="641"/>
        <end position="663"/>
    </location>
</feature>
<dbReference type="AlphaFoldDB" id="A0A4S4DYC2"/>
<dbReference type="Pfam" id="PF13962">
    <property type="entry name" value="PGG"/>
    <property type="match status" value="1"/>
</dbReference>
<protein>
    <recommendedName>
        <fullName evidence="3">PGG domain-containing protein</fullName>
    </recommendedName>
</protein>